<evidence type="ECO:0000313" key="27">
    <source>
        <dbReference type="EMBL" id="WFF97919.1"/>
    </source>
</evidence>
<keyword evidence="8 15" id="KW-0812">Transmembrane</keyword>
<comment type="catalytic activity">
    <reaction evidence="1">
        <text>ATP + protein L-histidine = ADP + protein N-phospho-L-histidine.</text>
        <dbReference type="EC" id="2.7.13.3"/>
    </reaction>
</comment>
<organism evidence="23 30">
    <name type="scientific">Aeromonas caviae</name>
    <name type="common">Aeromonas punctata</name>
    <dbReference type="NCBI Taxonomy" id="648"/>
    <lineage>
        <taxon>Bacteria</taxon>
        <taxon>Pseudomonadati</taxon>
        <taxon>Pseudomonadota</taxon>
        <taxon>Gammaproteobacteria</taxon>
        <taxon>Aeromonadales</taxon>
        <taxon>Aeromonadaceae</taxon>
        <taxon>Aeromonas</taxon>
    </lineage>
</organism>
<dbReference type="RefSeq" id="WP_010672412.1">
    <property type="nucleotide sequence ID" value="NZ_AP019195.1"/>
</dbReference>
<dbReference type="EMBL" id="AP021927">
    <property type="protein sequence ID" value="BBQ31143.1"/>
    <property type="molecule type" value="Genomic_DNA"/>
</dbReference>
<keyword evidence="11 23" id="KW-0067">ATP-binding</keyword>
<evidence type="ECO:0000256" key="11">
    <source>
        <dbReference type="ARBA" id="ARBA00022840"/>
    </source>
</evidence>
<keyword evidence="10 19" id="KW-0418">Kinase</keyword>
<dbReference type="PANTHER" id="PTHR44936:SF5">
    <property type="entry name" value="SENSOR HISTIDINE KINASE ENVZ"/>
    <property type="match status" value="1"/>
</dbReference>
<evidence type="ECO:0000313" key="24">
    <source>
        <dbReference type="EMBL" id="MEA9437186.1"/>
    </source>
</evidence>
<evidence type="ECO:0000256" key="15">
    <source>
        <dbReference type="SAM" id="Phobius"/>
    </source>
</evidence>
<dbReference type="CDD" id="cd06225">
    <property type="entry name" value="HAMP"/>
    <property type="match status" value="1"/>
</dbReference>
<dbReference type="InterPro" id="IPR050980">
    <property type="entry name" value="2C_sensor_his_kinase"/>
</dbReference>
<evidence type="ECO:0000256" key="9">
    <source>
        <dbReference type="ARBA" id="ARBA00022741"/>
    </source>
</evidence>
<keyword evidence="7" id="KW-0808">Transferase</keyword>
<dbReference type="InterPro" id="IPR003660">
    <property type="entry name" value="HAMP_dom"/>
</dbReference>
<dbReference type="SMART" id="SM00388">
    <property type="entry name" value="HisKA"/>
    <property type="match status" value="1"/>
</dbReference>
<evidence type="ECO:0000313" key="18">
    <source>
        <dbReference type="EMBL" id="AXB07326.2"/>
    </source>
</evidence>
<evidence type="ECO:0000256" key="2">
    <source>
        <dbReference type="ARBA" id="ARBA00004429"/>
    </source>
</evidence>
<dbReference type="GeneID" id="48824437"/>
<dbReference type="SMART" id="SM00304">
    <property type="entry name" value="HAMP"/>
    <property type="match status" value="1"/>
</dbReference>
<dbReference type="Proteomes" id="UP000737420">
    <property type="component" value="Unassembled WGS sequence"/>
</dbReference>
<dbReference type="PRINTS" id="PR00344">
    <property type="entry name" value="BCTRLSENSOR"/>
</dbReference>
<dbReference type="EMBL" id="CP120942">
    <property type="protein sequence ID" value="WFF97919.1"/>
    <property type="molecule type" value="Genomic_DNA"/>
</dbReference>
<evidence type="ECO:0000256" key="3">
    <source>
        <dbReference type="ARBA" id="ARBA00012438"/>
    </source>
</evidence>
<keyword evidence="31" id="KW-1185">Reference proteome</keyword>
<evidence type="ECO:0000313" key="28">
    <source>
        <dbReference type="Proteomes" id="UP000515756"/>
    </source>
</evidence>
<accession>A0A081LLH4</accession>
<dbReference type="PROSITE" id="PS50109">
    <property type="entry name" value="HIS_KIN"/>
    <property type="match status" value="1"/>
</dbReference>
<dbReference type="Pfam" id="PF00512">
    <property type="entry name" value="HisKA"/>
    <property type="match status" value="1"/>
</dbReference>
<evidence type="ECO:0000256" key="14">
    <source>
        <dbReference type="ARBA" id="ARBA00023136"/>
    </source>
</evidence>
<protein>
    <recommendedName>
        <fullName evidence="3">histidine kinase</fullName>
        <ecNumber evidence="3">2.7.13.3</ecNumber>
    </recommendedName>
</protein>
<evidence type="ECO:0000256" key="7">
    <source>
        <dbReference type="ARBA" id="ARBA00022679"/>
    </source>
</evidence>
<evidence type="ECO:0000256" key="4">
    <source>
        <dbReference type="ARBA" id="ARBA00022475"/>
    </source>
</evidence>
<proteinExistence type="predicted"/>
<evidence type="ECO:0000313" key="22">
    <source>
        <dbReference type="EMBL" id="GJB93505.1"/>
    </source>
</evidence>
<dbReference type="PROSITE" id="PS50885">
    <property type="entry name" value="HAMP"/>
    <property type="match status" value="1"/>
</dbReference>
<feature type="domain" description="Histidine kinase" evidence="16">
    <location>
        <begin position="287"/>
        <end position="481"/>
    </location>
</feature>
<dbReference type="SUPFAM" id="SSF47384">
    <property type="entry name" value="Homodimeric domain of signal transducing histidine kinase"/>
    <property type="match status" value="1"/>
</dbReference>
<dbReference type="Proteomes" id="UP000515756">
    <property type="component" value="Chromosome"/>
</dbReference>
<dbReference type="EMBL" id="BPNI01000074">
    <property type="protein sequence ID" value="GJA42320.1"/>
    <property type="molecule type" value="Genomic_DNA"/>
</dbReference>
<evidence type="ECO:0000256" key="5">
    <source>
        <dbReference type="ARBA" id="ARBA00022519"/>
    </source>
</evidence>
<keyword evidence="14 15" id="KW-0472">Membrane</keyword>
<dbReference type="Gene3D" id="3.30.565.10">
    <property type="entry name" value="Histidine kinase-like ATPase, C-terminal domain"/>
    <property type="match status" value="1"/>
</dbReference>
<keyword evidence="6" id="KW-0597">Phosphoprotein</keyword>
<name>A0A081LLH4_AERCA</name>
<evidence type="ECO:0000313" key="19">
    <source>
        <dbReference type="EMBL" id="BBQ31143.1"/>
    </source>
</evidence>
<feature type="domain" description="HAMP" evidence="17">
    <location>
        <begin position="227"/>
        <end position="279"/>
    </location>
</feature>
<dbReference type="InterPro" id="IPR003661">
    <property type="entry name" value="HisK_dim/P_dom"/>
</dbReference>
<feature type="transmembrane region" description="Helical" evidence="15">
    <location>
        <begin position="210"/>
        <end position="228"/>
    </location>
</feature>
<keyword evidence="13" id="KW-0902">Two-component regulatory system</keyword>
<dbReference type="Proteomes" id="UP000886939">
    <property type="component" value="Unassembled WGS sequence"/>
</dbReference>
<gene>
    <name evidence="18" type="ORF">C1C91_08980</name>
    <name evidence="25" type="ORF">JC965_16205</name>
    <name evidence="20" type="ORF">KAM343_31160</name>
    <name evidence="21" type="ORF">KAM348_36410</name>
    <name evidence="22" type="ORF">KAM382_35660</name>
    <name evidence="23" type="ORF">N5I07_21625</name>
    <name evidence="26" type="ORF">OJY61_18670</name>
    <name evidence="27" type="ORF">P5S46_20270</name>
    <name evidence="24" type="ORF">VCX44_15555</name>
    <name evidence="19" type="ORF">WP2W18E01_27250</name>
</gene>
<dbReference type="Pfam" id="PF02518">
    <property type="entry name" value="HATPase_c"/>
    <property type="match status" value="1"/>
</dbReference>
<dbReference type="InterPro" id="IPR036890">
    <property type="entry name" value="HATPase_C_sf"/>
</dbReference>
<keyword evidence="5" id="KW-0997">Cell inner membrane</keyword>
<sequence length="481" mass="54770">MTGQKFWRALVPRSLLSRMLLLLLLAILLSQTILTGIWMQQIQKRELEGMLSTTRNLALSAASTVNFFKSLPLQYRHIALDQLRNMGGSRFFVSLNEEEIHISAIPDSERKTLVLKEVQEVLSRKLSDAMAIKVDFSRPEELHVFNNDTLLADLPSSWARYTLSLEPINPPVLVTQIEIEPGEWLYLAALLPAPYMTLDDTVMPSNQVRFIALMTVFLCFFTFMLVRWQTRPLRRLAKAAVNLGKDIDQPSLKEEGASEIVAATRAFNIMQQRIRRFIDDRERLFSSISHDLKTPITRLRLRVELLDDEVQIAKFNKDLDELELMVKGALQTVKETDIHENLEQIDVNALLEQMAEAMNLHEDLLTIEGHCKWPYRGKLLALKRCIGNLVDNGIKYGQKVRIIIMDDEEMLILFIMDEGPGLPDDQFERIFEPYYRLSTDAAGTGLGLGIARNIAHAHGGDLVLENRPQGGLQATLSLPRQ</sequence>
<reference evidence="18" key="1">
    <citation type="journal article" date="2019" name="J Environ">
        <title>Genetic characterization and potential molecular dissemination mechanism of tet (31) gene in Aeromonas caviae from an oxytetracycline wastewater treatment system.</title>
        <authorList>
            <person name="Shi Y."/>
            <person name="Tian Z."/>
            <person name="Leclercq S.O."/>
            <person name="Zhang H."/>
            <person name="Yang M."/>
            <person name="Zhang Y."/>
        </authorList>
    </citation>
    <scope>NUCLEOTIDE SEQUENCE</scope>
    <source>
        <strain evidence="18">T25-39</strain>
    </source>
</reference>
<dbReference type="InterPro" id="IPR036097">
    <property type="entry name" value="HisK_dim/P_sf"/>
</dbReference>
<dbReference type="EC" id="2.7.13.3" evidence="3"/>
<reference evidence="20 29" key="4">
    <citation type="submission" date="2021-07" db="EMBL/GenBank/DDBJ databases">
        <title>Draft genome sequence of carbapenem-resistant Aeromonas spp. in Japan.</title>
        <authorList>
            <person name="Maehana S."/>
            <person name="Suzuki M."/>
            <person name="Kitasato H."/>
        </authorList>
    </citation>
    <scope>NUCLEOTIDE SEQUENCE</scope>
    <source>
        <strain evidence="20">KAM343</strain>
        <strain evidence="21">KAM348</strain>
        <strain evidence="22 29">KAM382</strain>
    </source>
</reference>
<dbReference type="SUPFAM" id="SSF55874">
    <property type="entry name" value="ATPase domain of HSP90 chaperone/DNA topoisomerase II/histidine kinase"/>
    <property type="match status" value="1"/>
</dbReference>
<dbReference type="EMBL" id="CP025706">
    <property type="protein sequence ID" value="AXB07326.2"/>
    <property type="molecule type" value="Genomic_DNA"/>
</dbReference>
<reference evidence="25" key="3">
    <citation type="submission" date="2020-12" db="EMBL/GenBank/DDBJ databases">
        <title>GES Beta-lactamases isolated from hospital effluents in Brazil.</title>
        <authorList>
            <person name="Conte D."/>
            <person name="Mesa D."/>
            <person name="Palmeiro J.K."/>
            <person name="Dalla-Costa L.M."/>
        </authorList>
    </citation>
    <scope>NUCLEOTIDE SEQUENCE [LARGE SCALE GENOMIC DNA]</scope>
    <source>
        <strain evidence="25">Aero21</strain>
    </source>
</reference>
<evidence type="ECO:0000256" key="13">
    <source>
        <dbReference type="ARBA" id="ARBA00023012"/>
    </source>
</evidence>
<reference evidence="19 28" key="2">
    <citation type="submission" date="2019-12" db="EMBL/GenBank/DDBJ databases">
        <title>complete genome sequences of Aeromonas caviae str. WP2-W18-ESBL-01 isolated from wastewater treatment plant effluent.</title>
        <authorList>
            <person name="Sekizuka T."/>
            <person name="Itokawa K."/>
            <person name="Yatsu K."/>
            <person name="Inamine Y."/>
            <person name="Kuroda M."/>
        </authorList>
    </citation>
    <scope>NUCLEOTIDE SEQUENCE [LARGE SCALE GENOMIC DNA]</scope>
    <source>
        <strain evidence="19 28">WP2-W18-ESBL-01</strain>
    </source>
</reference>
<dbReference type="CDD" id="cd00075">
    <property type="entry name" value="HATPase"/>
    <property type="match status" value="1"/>
</dbReference>
<dbReference type="InterPro" id="IPR004358">
    <property type="entry name" value="Sig_transdc_His_kin-like_C"/>
</dbReference>
<evidence type="ECO:0000313" key="29">
    <source>
        <dbReference type="Proteomes" id="UP000737420"/>
    </source>
</evidence>
<reference evidence="26" key="7">
    <citation type="submission" date="2023-04" db="EMBL/GenBank/DDBJ databases">
        <title>Whole Genome Sequence of Multi-drug resistant Aeromonas caviae as a gut pathogen in newborn.</title>
        <authorList>
            <person name="Jadhav S.V."/>
            <person name="Saroj S.D."/>
            <person name="Saha U.B."/>
            <person name="Sen S."/>
            <person name="Kher A."/>
        </authorList>
    </citation>
    <scope>NUCLEOTIDE SEQUENCE</scope>
    <source>
        <strain evidence="26">SVJ23</strain>
    </source>
</reference>
<evidence type="ECO:0000313" key="25">
    <source>
        <dbReference type="EMBL" id="QQA59781.1"/>
    </source>
</evidence>
<dbReference type="EMBL" id="JAOCFT010000001">
    <property type="protein sequence ID" value="MDH1900104.1"/>
    <property type="molecule type" value="Genomic_DNA"/>
</dbReference>
<dbReference type="GO" id="GO:0000155">
    <property type="term" value="F:phosphorelay sensor kinase activity"/>
    <property type="evidence" value="ECO:0007669"/>
    <property type="project" value="InterPro"/>
</dbReference>
<evidence type="ECO:0000313" key="23">
    <source>
        <dbReference type="EMBL" id="MDH1900104.1"/>
    </source>
</evidence>
<evidence type="ECO:0000256" key="8">
    <source>
        <dbReference type="ARBA" id="ARBA00022692"/>
    </source>
</evidence>
<evidence type="ECO:0000313" key="26">
    <source>
        <dbReference type="EMBL" id="UZC85835.1"/>
    </source>
</evidence>
<evidence type="ECO:0000256" key="6">
    <source>
        <dbReference type="ARBA" id="ARBA00022553"/>
    </source>
</evidence>
<dbReference type="InterPro" id="IPR005467">
    <property type="entry name" value="His_kinase_dom"/>
</dbReference>
<dbReference type="EMBL" id="JAYGOJ010000090">
    <property type="protein sequence ID" value="MEA9437186.1"/>
    <property type="molecule type" value="Genomic_DNA"/>
</dbReference>
<reference evidence="24 31" key="8">
    <citation type="submission" date="2023-12" db="EMBL/GenBank/DDBJ databases">
        <title>Characterization of antibiotic resistance in Aeromonas spp. in hospital effluent.</title>
        <authorList>
            <person name="Negoseki B.R.S."/>
            <person name="Krul D."/>
            <person name="Siqueira A.C."/>
            <person name="Almeida M."/>
            <person name="Mesa D."/>
            <person name="Conte D."/>
            <person name="Dalla-Costa L.M."/>
        </authorList>
    </citation>
    <scope>NUCLEOTIDE SEQUENCE [LARGE SCALE GENOMIC DNA]</scope>
    <source>
        <strain evidence="24 31">36v</strain>
    </source>
</reference>
<dbReference type="Gene3D" id="6.10.340.10">
    <property type="match status" value="1"/>
</dbReference>
<dbReference type="Proteomes" id="UP001160758">
    <property type="component" value="Unassembled WGS sequence"/>
</dbReference>
<dbReference type="CDD" id="cd00082">
    <property type="entry name" value="HisKA"/>
    <property type="match status" value="1"/>
</dbReference>
<evidence type="ECO:0000313" key="20">
    <source>
        <dbReference type="EMBL" id="GJA42320.1"/>
    </source>
</evidence>
<dbReference type="AlphaFoldDB" id="A0A081LLH4"/>
<evidence type="ECO:0000313" key="30">
    <source>
        <dbReference type="Proteomes" id="UP001160758"/>
    </source>
</evidence>
<dbReference type="EMBL" id="CP065937">
    <property type="protein sequence ID" value="QQA59781.1"/>
    <property type="molecule type" value="Genomic_DNA"/>
</dbReference>
<keyword evidence="9" id="KW-0547">Nucleotide-binding</keyword>
<evidence type="ECO:0000259" key="17">
    <source>
        <dbReference type="PROSITE" id="PS50885"/>
    </source>
</evidence>
<comment type="subcellular location">
    <subcellularLocation>
        <location evidence="2">Cell inner membrane</location>
        <topology evidence="2">Multi-pass membrane protein</topology>
    </subcellularLocation>
</comment>
<dbReference type="Proteomes" id="UP000887009">
    <property type="component" value="Unassembled WGS sequence"/>
</dbReference>
<dbReference type="GO" id="GO:0005524">
    <property type="term" value="F:ATP binding"/>
    <property type="evidence" value="ECO:0007669"/>
    <property type="project" value="UniProtKB-KW"/>
</dbReference>
<dbReference type="GO" id="GO:0005886">
    <property type="term" value="C:plasma membrane"/>
    <property type="evidence" value="ECO:0007669"/>
    <property type="project" value="UniProtKB-SubCell"/>
</dbReference>
<evidence type="ECO:0000256" key="1">
    <source>
        <dbReference type="ARBA" id="ARBA00000085"/>
    </source>
</evidence>
<evidence type="ECO:0000256" key="10">
    <source>
        <dbReference type="ARBA" id="ARBA00022777"/>
    </source>
</evidence>
<evidence type="ECO:0000313" key="21">
    <source>
        <dbReference type="EMBL" id="GJA56218.1"/>
    </source>
</evidence>
<dbReference type="SMART" id="SM00387">
    <property type="entry name" value="HATPase_c"/>
    <property type="match status" value="1"/>
</dbReference>
<evidence type="ECO:0000256" key="12">
    <source>
        <dbReference type="ARBA" id="ARBA00022989"/>
    </source>
</evidence>
<keyword evidence="4" id="KW-1003">Cell membrane</keyword>
<reference evidence="23" key="5">
    <citation type="submission" date="2022-09" db="EMBL/GenBank/DDBJ databases">
        <title>Intensive care unit water sources are persistently colonized with multi-drug resistant bacteria and are the site of extensive horizontal gene transfer of antibiotic resistance genes.</title>
        <authorList>
            <person name="Diorio-Toth L."/>
        </authorList>
    </citation>
    <scope>NUCLEOTIDE SEQUENCE</scope>
    <source>
        <strain evidence="23">GD03796</strain>
    </source>
</reference>
<dbReference type="EMBL" id="BPOP01000048">
    <property type="protein sequence ID" value="GJB93505.1"/>
    <property type="molecule type" value="Genomic_DNA"/>
</dbReference>
<dbReference type="PANTHER" id="PTHR44936">
    <property type="entry name" value="SENSOR PROTEIN CREC"/>
    <property type="match status" value="1"/>
</dbReference>
<evidence type="ECO:0000313" key="31">
    <source>
        <dbReference type="Proteomes" id="UP001304847"/>
    </source>
</evidence>
<dbReference type="Proteomes" id="UP001163285">
    <property type="component" value="Chromosome"/>
</dbReference>
<dbReference type="Pfam" id="PF00672">
    <property type="entry name" value="HAMP"/>
    <property type="match status" value="1"/>
</dbReference>
<evidence type="ECO:0000259" key="16">
    <source>
        <dbReference type="PROSITE" id="PS50109"/>
    </source>
</evidence>
<dbReference type="InterPro" id="IPR003594">
    <property type="entry name" value="HATPase_dom"/>
</dbReference>
<dbReference type="Proteomes" id="UP001304847">
    <property type="component" value="Unassembled WGS sequence"/>
</dbReference>
<dbReference type="Proteomes" id="UP001218423">
    <property type="component" value="Chromosome"/>
</dbReference>
<keyword evidence="12 15" id="KW-1133">Transmembrane helix</keyword>
<reference evidence="27" key="6">
    <citation type="submission" date="2023-03" db="EMBL/GenBank/DDBJ databases">
        <title>Aeromonas caviae strain AC1520.</title>
        <authorList>
            <person name="Xie T."/>
            <person name="Zhang Q."/>
            <person name="Deng J."/>
            <person name="Li X."/>
        </authorList>
    </citation>
    <scope>NUCLEOTIDE SEQUENCE</scope>
    <source>
        <strain evidence="27">AC1520</strain>
    </source>
</reference>
<dbReference type="EMBL" id="CP110176">
    <property type="protein sequence ID" value="UZC85835.1"/>
    <property type="molecule type" value="Genomic_DNA"/>
</dbReference>
<dbReference type="Proteomes" id="UP000266778">
    <property type="component" value="Chromosome"/>
</dbReference>
<dbReference type="EMBL" id="BPNL01000057">
    <property type="protein sequence ID" value="GJA56218.1"/>
    <property type="molecule type" value="Genomic_DNA"/>
</dbReference>